<feature type="coiled-coil region" evidence="1">
    <location>
        <begin position="192"/>
        <end position="240"/>
    </location>
</feature>
<evidence type="ECO:0000256" key="1">
    <source>
        <dbReference type="SAM" id="Coils"/>
    </source>
</evidence>
<dbReference type="Proteomes" id="UP001565368">
    <property type="component" value="Unassembled WGS sequence"/>
</dbReference>
<feature type="region of interest" description="Disordered" evidence="2">
    <location>
        <begin position="1"/>
        <end position="110"/>
    </location>
</feature>
<feature type="compositionally biased region" description="Acidic residues" evidence="2">
    <location>
        <begin position="92"/>
        <end position="102"/>
    </location>
</feature>
<accession>A0ABR3Q6D9</accession>
<feature type="compositionally biased region" description="Basic and acidic residues" evidence="2">
    <location>
        <begin position="27"/>
        <end position="49"/>
    </location>
</feature>
<sequence>MLEVERYTKEVIESDGQVHTRSYYSRPGDKKDSQKENQPEEENKQQEENERQDEEANDKDEDMQDPQQPGGTEDEMDLDNDSRLITGLDATASDESDDEDDFGSVTSGRSDFKSRVEKIIDLQKASEIKRRGAPPDLERVIQSLAGTLVRRKSCLNELFDLSNETISQLRTCLEQDVKVFAESDHTHTLEALRKTETANQDLLEQLAAMSADVDYFRSRLEEAEKANGALQAENNRLKES</sequence>
<keyword evidence="1" id="KW-0175">Coiled coil</keyword>
<reference evidence="3 4" key="1">
    <citation type="submission" date="2023-08" db="EMBL/GenBank/DDBJ databases">
        <title>Annotated Genome Sequence of Vanrija albida AlHP1.</title>
        <authorList>
            <person name="Herzog R."/>
        </authorList>
    </citation>
    <scope>NUCLEOTIDE SEQUENCE [LARGE SCALE GENOMIC DNA]</scope>
    <source>
        <strain evidence="3 4">AlHP1</strain>
    </source>
</reference>
<protein>
    <submittedName>
        <fullName evidence="3">Uncharacterized protein</fullName>
    </submittedName>
</protein>
<evidence type="ECO:0000256" key="2">
    <source>
        <dbReference type="SAM" id="MobiDB-lite"/>
    </source>
</evidence>
<organism evidence="3 4">
    <name type="scientific">Vanrija albida</name>
    <dbReference type="NCBI Taxonomy" id="181172"/>
    <lineage>
        <taxon>Eukaryota</taxon>
        <taxon>Fungi</taxon>
        <taxon>Dikarya</taxon>
        <taxon>Basidiomycota</taxon>
        <taxon>Agaricomycotina</taxon>
        <taxon>Tremellomycetes</taxon>
        <taxon>Trichosporonales</taxon>
        <taxon>Trichosporonaceae</taxon>
        <taxon>Vanrija</taxon>
    </lineage>
</organism>
<proteinExistence type="predicted"/>
<feature type="compositionally biased region" description="Basic and acidic residues" evidence="2">
    <location>
        <begin position="1"/>
        <end position="18"/>
    </location>
</feature>
<dbReference type="RefSeq" id="XP_069209882.1">
    <property type="nucleotide sequence ID" value="XM_069352464.1"/>
</dbReference>
<evidence type="ECO:0000313" key="3">
    <source>
        <dbReference type="EMBL" id="KAL1409938.1"/>
    </source>
</evidence>
<comment type="caution">
    <text evidence="3">The sequence shown here is derived from an EMBL/GenBank/DDBJ whole genome shotgun (WGS) entry which is preliminary data.</text>
</comment>
<feature type="compositionally biased region" description="Acidic residues" evidence="2">
    <location>
        <begin position="50"/>
        <end position="64"/>
    </location>
</feature>
<gene>
    <name evidence="3" type="ORF">Q8F55_003937</name>
</gene>
<dbReference type="EMBL" id="JBBXJM010000003">
    <property type="protein sequence ID" value="KAL1409938.1"/>
    <property type="molecule type" value="Genomic_DNA"/>
</dbReference>
<dbReference type="GeneID" id="95984980"/>
<name>A0ABR3Q6D9_9TREE</name>
<evidence type="ECO:0000313" key="4">
    <source>
        <dbReference type="Proteomes" id="UP001565368"/>
    </source>
</evidence>
<keyword evidence="4" id="KW-1185">Reference proteome</keyword>